<evidence type="ECO:0000256" key="4">
    <source>
        <dbReference type="ARBA" id="ARBA00022989"/>
    </source>
</evidence>
<sequence>MNTISIDDLIDISLQAGALVLENGGETYRAEETSVRIARALGAQNASSFVAPTVVIVSATDSDLSYHTAMRRITRRTVNLKKIAQVNDLSRRLASRGKTSNPRQVENLLDRIRRTPEHPDWLVTCMAALSSLFFALMFGGGWMEAAASFVIGMILRVVLLFLDKFLLNNFILSVISGGLISVLSESVLILGLVPSSVTVMTAVLMQVVPGLAIVNAIRDLISGDLMAGTARLVDAFMVAAGLSAGSAFGVLVFSHVLF</sequence>
<keyword evidence="5 7" id="KW-0472">Membrane</keyword>
<reference evidence="10" key="1">
    <citation type="submission" date="2011-04" db="EMBL/GenBank/DDBJ databases">
        <title>The complete genome of Treponema brennaborense DSM 12168.</title>
        <authorList>
            <person name="Lucas S."/>
            <person name="Han J."/>
            <person name="Lapidus A."/>
            <person name="Bruce D."/>
            <person name="Goodwin L."/>
            <person name="Pitluck S."/>
            <person name="Peters L."/>
            <person name="Kyrpides N."/>
            <person name="Mavromatis K."/>
            <person name="Ivanova N."/>
            <person name="Mikhailova N."/>
            <person name="Pagani I."/>
            <person name="Teshima H."/>
            <person name="Detter J.C."/>
            <person name="Tapia R."/>
            <person name="Han C."/>
            <person name="Land M."/>
            <person name="Hauser L."/>
            <person name="Markowitz V."/>
            <person name="Cheng J.-F."/>
            <person name="Hugenholtz P."/>
            <person name="Woyke T."/>
            <person name="Wu D."/>
            <person name="Gronow S."/>
            <person name="Wellnitz S."/>
            <person name="Brambilla E."/>
            <person name="Klenk H.-P."/>
            <person name="Eisen J.A."/>
        </authorList>
    </citation>
    <scope>NUCLEOTIDE SEQUENCE [LARGE SCALE GENOMIC DNA]</scope>
    <source>
        <strain evidence="10">DSM 12168 / CIP 105900 / DD5/3</strain>
    </source>
</reference>
<accession>F4LJG2</accession>
<organism evidence="9 10">
    <name type="scientific">Treponema brennaborense (strain DSM 12168 / CIP 105900 / DD5/3)</name>
    <dbReference type="NCBI Taxonomy" id="906968"/>
    <lineage>
        <taxon>Bacteria</taxon>
        <taxon>Pseudomonadati</taxon>
        <taxon>Spirochaetota</taxon>
        <taxon>Spirochaetia</taxon>
        <taxon>Spirochaetales</taxon>
        <taxon>Treponemataceae</taxon>
        <taxon>Treponema</taxon>
    </lineage>
</organism>
<name>F4LJG2_TREBD</name>
<dbReference type="STRING" id="906968.Trebr_0921"/>
<feature type="transmembrane region" description="Helical" evidence="7">
    <location>
        <begin position="233"/>
        <end position="257"/>
    </location>
</feature>
<dbReference type="PANTHER" id="PTHR34390:SF2">
    <property type="entry name" value="SUCCINATE TRANSPORTER SUBUNIT YJJP-RELATED"/>
    <property type="match status" value="1"/>
</dbReference>
<evidence type="ECO:0000256" key="6">
    <source>
        <dbReference type="ARBA" id="ARBA00034125"/>
    </source>
</evidence>
<evidence type="ECO:0000256" key="2">
    <source>
        <dbReference type="ARBA" id="ARBA00022475"/>
    </source>
</evidence>
<dbReference type="Pfam" id="PF06738">
    <property type="entry name" value="ThrE"/>
    <property type="match status" value="1"/>
</dbReference>
<keyword evidence="2" id="KW-1003">Cell membrane</keyword>
<keyword evidence="10" id="KW-1185">Reference proteome</keyword>
<feature type="transmembrane region" description="Helical" evidence="7">
    <location>
        <begin position="121"/>
        <end position="139"/>
    </location>
</feature>
<dbReference type="InterPro" id="IPR050539">
    <property type="entry name" value="ThrE_Dicarb/AminoAcid_Exp"/>
</dbReference>
<keyword evidence="3 7" id="KW-0812">Transmembrane</keyword>
<dbReference type="InterPro" id="IPR010619">
    <property type="entry name" value="ThrE-like_N"/>
</dbReference>
<keyword evidence="4 7" id="KW-1133">Transmembrane helix</keyword>
<comment type="similarity">
    <text evidence="6">Belongs to the ThrE exporter (TC 2.A.79) family.</text>
</comment>
<proteinExistence type="inferred from homology"/>
<evidence type="ECO:0000313" key="9">
    <source>
        <dbReference type="EMBL" id="AEE16357.1"/>
    </source>
</evidence>
<dbReference type="EMBL" id="CP002696">
    <property type="protein sequence ID" value="AEE16357.1"/>
    <property type="molecule type" value="Genomic_DNA"/>
</dbReference>
<comment type="subcellular location">
    <subcellularLocation>
        <location evidence="1">Cell membrane</location>
        <topology evidence="1">Multi-pass membrane protein</topology>
    </subcellularLocation>
</comment>
<dbReference type="RefSeq" id="WP_013758076.1">
    <property type="nucleotide sequence ID" value="NC_015500.1"/>
</dbReference>
<dbReference type="GO" id="GO:0005886">
    <property type="term" value="C:plasma membrane"/>
    <property type="evidence" value="ECO:0007669"/>
    <property type="project" value="UniProtKB-SubCell"/>
</dbReference>
<dbReference type="AlphaFoldDB" id="F4LJG2"/>
<evidence type="ECO:0000256" key="5">
    <source>
        <dbReference type="ARBA" id="ARBA00023136"/>
    </source>
</evidence>
<gene>
    <name evidence="9" type="ordered locus">Trebr_0921</name>
</gene>
<evidence type="ECO:0000256" key="3">
    <source>
        <dbReference type="ARBA" id="ARBA00022692"/>
    </source>
</evidence>
<dbReference type="OrthoDB" id="9813917at2"/>
<feature type="transmembrane region" description="Helical" evidence="7">
    <location>
        <begin position="169"/>
        <end position="193"/>
    </location>
</feature>
<protein>
    <recommendedName>
        <fullName evidence="8">Threonine/serine exporter-like N-terminal domain-containing protein</fullName>
    </recommendedName>
</protein>
<dbReference type="GO" id="GO:0015744">
    <property type="term" value="P:succinate transport"/>
    <property type="evidence" value="ECO:0007669"/>
    <property type="project" value="TreeGrafter"/>
</dbReference>
<dbReference type="eggNOG" id="COG2966">
    <property type="taxonomic scope" value="Bacteria"/>
</dbReference>
<evidence type="ECO:0000313" key="10">
    <source>
        <dbReference type="Proteomes" id="UP000006546"/>
    </source>
</evidence>
<dbReference type="KEGG" id="tbe:Trebr_0921"/>
<feature type="domain" description="Threonine/serine exporter-like N-terminal" evidence="8">
    <location>
        <begin position="12"/>
        <end position="250"/>
    </location>
</feature>
<dbReference type="Proteomes" id="UP000006546">
    <property type="component" value="Chromosome"/>
</dbReference>
<evidence type="ECO:0000259" key="8">
    <source>
        <dbReference type="Pfam" id="PF06738"/>
    </source>
</evidence>
<evidence type="ECO:0000256" key="7">
    <source>
        <dbReference type="SAM" id="Phobius"/>
    </source>
</evidence>
<dbReference type="GO" id="GO:0022857">
    <property type="term" value="F:transmembrane transporter activity"/>
    <property type="evidence" value="ECO:0007669"/>
    <property type="project" value="InterPro"/>
</dbReference>
<dbReference type="HOGENOM" id="CLU_070277_0_0_12"/>
<dbReference type="PANTHER" id="PTHR34390">
    <property type="entry name" value="UPF0442 PROTEIN YJJB-RELATED"/>
    <property type="match status" value="1"/>
</dbReference>
<evidence type="ECO:0000256" key="1">
    <source>
        <dbReference type="ARBA" id="ARBA00004651"/>
    </source>
</evidence>